<feature type="signal peptide" evidence="2">
    <location>
        <begin position="1"/>
        <end position="19"/>
    </location>
</feature>
<evidence type="ECO:0008006" key="5">
    <source>
        <dbReference type="Google" id="ProtNLM"/>
    </source>
</evidence>
<keyword evidence="4" id="KW-1185">Reference proteome</keyword>
<feature type="region of interest" description="Disordered" evidence="1">
    <location>
        <begin position="99"/>
        <end position="148"/>
    </location>
</feature>
<dbReference type="Proteomes" id="UP000433577">
    <property type="component" value="Chromosome 1"/>
</dbReference>
<evidence type="ECO:0000256" key="1">
    <source>
        <dbReference type="SAM" id="MobiDB-lite"/>
    </source>
</evidence>
<evidence type="ECO:0000313" key="3">
    <source>
        <dbReference type="EMBL" id="QGZ61176.1"/>
    </source>
</evidence>
<name>A0A7Z2JE17_9BURK</name>
<evidence type="ECO:0000313" key="4">
    <source>
        <dbReference type="Proteomes" id="UP000433577"/>
    </source>
</evidence>
<feature type="chain" id="PRO_5031500912" description="Lipoprotein" evidence="2">
    <location>
        <begin position="20"/>
        <end position="203"/>
    </location>
</feature>
<organism evidence="3 4">
    <name type="scientific">Paraburkholderia acidisoli</name>
    <dbReference type="NCBI Taxonomy" id="2571748"/>
    <lineage>
        <taxon>Bacteria</taxon>
        <taxon>Pseudomonadati</taxon>
        <taxon>Pseudomonadota</taxon>
        <taxon>Betaproteobacteria</taxon>
        <taxon>Burkholderiales</taxon>
        <taxon>Burkholderiaceae</taxon>
        <taxon>Paraburkholderia</taxon>
    </lineage>
</organism>
<sequence length="203" mass="20386">MNKRNACLAALAAATTLLAGCAAQYRNMNACEEEMRNRLAAMPVNDFAVSHRATTYRGARVVVEGSLEGTPFADAASGASGASGAEAASAASGASSVSAHSGARRAAEDSTLSQPATGLPGFTGVPTTHSANSTDGADSASDAKPTTPVGVIAQKLGIGKAKRTPTAAECTFGDAGNIVSFRWLAPDKLAKTTPDPNADSDDE</sequence>
<proteinExistence type="predicted"/>
<evidence type="ECO:0000256" key="2">
    <source>
        <dbReference type="SAM" id="SignalP"/>
    </source>
</evidence>
<gene>
    <name evidence="3" type="ORF">FAZ98_05210</name>
</gene>
<keyword evidence="2" id="KW-0732">Signal</keyword>
<reference evidence="3 4" key="1">
    <citation type="submission" date="2019-12" db="EMBL/GenBank/DDBJ databases">
        <title>Paraburkholderia acidiphila 7Q-K02 sp. nov and Paraburkholderia acidisoli DHF22 sp. nov., two strains isolated from forest soil.</title>
        <authorList>
            <person name="Gao Z."/>
            <person name="Qiu L."/>
        </authorList>
    </citation>
    <scope>NUCLEOTIDE SEQUENCE [LARGE SCALE GENOMIC DNA]</scope>
    <source>
        <strain evidence="3 4">DHF22</strain>
    </source>
</reference>
<protein>
    <recommendedName>
        <fullName evidence="5">Lipoprotein</fullName>
    </recommendedName>
</protein>
<feature type="compositionally biased region" description="Polar residues" evidence="1">
    <location>
        <begin position="125"/>
        <end position="136"/>
    </location>
</feature>
<dbReference type="OrthoDB" id="9114274at2"/>
<dbReference type="PROSITE" id="PS51257">
    <property type="entry name" value="PROKAR_LIPOPROTEIN"/>
    <property type="match status" value="1"/>
</dbReference>
<accession>A0A7Z2JE17</accession>
<dbReference type="AlphaFoldDB" id="A0A7Z2JE17"/>
<dbReference type="KEGG" id="pacs:FAZ98_05210"/>
<dbReference type="RefSeq" id="WP_158949413.1">
    <property type="nucleotide sequence ID" value="NZ_CP046913.1"/>
</dbReference>
<dbReference type="EMBL" id="CP046913">
    <property type="protein sequence ID" value="QGZ61176.1"/>
    <property type="molecule type" value="Genomic_DNA"/>
</dbReference>